<evidence type="ECO:0000256" key="9">
    <source>
        <dbReference type="ARBA" id="ARBA00023288"/>
    </source>
</evidence>
<evidence type="ECO:0000256" key="2">
    <source>
        <dbReference type="ARBA" id="ARBA00007528"/>
    </source>
</evidence>
<dbReference type="Gene3D" id="1.20.58.1040">
    <property type="match status" value="1"/>
</dbReference>
<dbReference type="AlphaFoldDB" id="A0A1Q2YH27"/>
<keyword evidence="4 10" id="KW-0336">GPI-anchor</keyword>
<keyword evidence="9 10" id="KW-0449">Lipoprotein</keyword>
<feature type="compositionally biased region" description="Low complexity" evidence="11">
    <location>
        <begin position="525"/>
        <end position="539"/>
    </location>
</feature>
<accession>A0A1Q2YH27</accession>
<dbReference type="Pfam" id="PF03198">
    <property type="entry name" value="Glyco_hydro_72"/>
    <property type="match status" value="1"/>
</dbReference>
<dbReference type="OrthoDB" id="421038at2759"/>
<dbReference type="GO" id="GO:0098552">
    <property type="term" value="C:side of membrane"/>
    <property type="evidence" value="ECO:0007669"/>
    <property type="project" value="UniProtKB-KW"/>
</dbReference>
<proteinExistence type="inferred from homology"/>
<name>A0A1Q2YH27_9ASCO</name>
<comment type="caution">
    <text evidence="13">The sequence shown here is derived from an EMBL/GenBank/DDBJ whole genome shotgun (WGS) entry which is preliminary data.</text>
</comment>
<feature type="signal peptide" evidence="10">
    <location>
        <begin position="1"/>
        <end position="22"/>
    </location>
</feature>
<dbReference type="EC" id="2.4.1.-" evidence="10"/>
<keyword evidence="14" id="KW-1185">Reference proteome</keyword>
<keyword evidence="8" id="KW-0325">Glycoprotein</keyword>
<dbReference type="EMBL" id="BDGI01000089">
    <property type="protein sequence ID" value="GAV28849.1"/>
    <property type="molecule type" value="Genomic_DNA"/>
</dbReference>
<dbReference type="InterPro" id="IPR017853">
    <property type="entry name" value="GH"/>
</dbReference>
<dbReference type="GO" id="GO:0071970">
    <property type="term" value="P:fungal-type cell wall (1-&gt;3)-beta-D-glucan biosynthetic process"/>
    <property type="evidence" value="ECO:0007669"/>
    <property type="project" value="TreeGrafter"/>
</dbReference>
<feature type="compositionally biased region" description="Low complexity" evidence="11">
    <location>
        <begin position="477"/>
        <end position="493"/>
    </location>
</feature>
<evidence type="ECO:0000259" key="12">
    <source>
        <dbReference type="SMART" id="SM00768"/>
    </source>
</evidence>
<dbReference type="InterPro" id="IPR012946">
    <property type="entry name" value="X8"/>
</dbReference>
<dbReference type="Proteomes" id="UP000186136">
    <property type="component" value="Unassembled WGS sequence"/>
</dbReference>
<evidence type="ECO:0000313" key="14">
    <source>
        <dbReference type="Proteomes" id="UP000186136"/>
    </source>
</evidence>
<evidence type="ECO:0000256" key="10">
    <source>
        <dbReference type="RuleBase" id="RU361209"/>
    </source>
</evidence>
<feature type="compositionally biased region" description="Low complexity" evidence="11">
    <location>
        <begin position="501"/>
        <end position="510"/>
    </location>
</feature>
<keyword evidence="3" id="KW-1003">Cell membrane</keyword>
<dbReference type="GO" id="GO:0042124">
    <property type="term" value="F:1,3-beta-glucanosyltransferase activity"/>
    <property type="evidence" value="ECO:0007669"/>
    <property type="project" value="TreeGrafter"/>
</dbReference>
<evidence type="ECO:0000256" key="6">
    <source>
        <dbReference type="ARBA" id="ARBA00023136"/>
    </source>
</evidence>
<feature type="domain" description="X8" evidence="12">
    <location>
        <begin position="380"/>
        <end position="467"/>
    </location>
</feature>
<reference evidence="13 14" key="1">
    <citation type="submission" date="2016-08" db="EMBL/GenBank/DDBJ databases">
        <title>Whole genome shotgun sequence of Pichia membranifaciens KS47-1.</title>
        <authorList>
            <person name="Konishi M."/>
            <person name="Ishida M."/>
            <person name="Arakawa T."/>
            <person name="Kato Y."/>
            <person name="Horiuchi J."/>
        </authorList>
    </citation>
    <scope>NUCLEOTIDE SEQUENCE [LARGE SCALE GENOMIC DNA]</scope>
    <source>
        <strain evidence="13 14">KS47-1</strain>
    </source>
</reference>
<dbReference type="GO" id="GO:0031982">
    <property type="term" value="C:vesicle"/>
    <property type="evidence" value="ECO:0007669"/>
    <property type="project" value="UniProtKB-ARBA"/>
</dbReference>
<dbReference type="FunFam" id="1.20.58.1040:FF:000005">
    <property type="entry name" value="1,3-beta-glucanosyltransferase"/>
    <property type="match status" value="1"/>
</dbReference>
<dbReference type="GO" id="GO:0030445">
    <property type="term" value="C:yeast-form cell wall"/>
    <property type="evidence" value="ECO:0007669"/>
    <property type="project" value="UniProtKB-ARBA"/>
</dbReference>
<evidence type="ECO:0000313" key="13">
    <source>
        <dbReference type="EMBL" id="GAV28849.1"/>
    </source>
</evidence>
<keyword evidence="5 10" id="KW-0732">Signal</keyword>
<evidence type="ECO:0000256" key="11">
    <source>
        <dbReference type="SAM" id="MobiDB-lite"/>
    </source>
</evidence>
<evidence type="ECO:0000256" key="3">
    <source>
        <dbReference type="ARBA" id="ARBA00022475"/>
    </source>
</evidence>
<dbReference type="Pfam" id="PF07983">
    <property type="entry name" value="X8"/>
    <property type="match status" value="1"/>
</dbReference>
<sequence>MLFNKFTPLAVSVLSYLGQAAAASDDFPTIEVVGNKFFYSNNGSQFYIRGVAYQKDVSSADNTSFVDPLADEETCKRDIPYLTELNTNVLRVYALDAEADHDACMDLLKDAGIYVIADLAEPTVAISSISPEWDLELYERYTSVIDMMQSYDNVLGFFAGNEVITNSTNTNSAPFVKAAIRDMKAYISDKGYRDIPVGYSANDDAHTRIPSADYFACGDNDVKADFYGINMYEWCGNANFKTSGFQDRTKEFSNLTVPIFFSEYGCNDVQPRKFTEIGTIFSDEMTDVWSGGIVYMYYQEVNNYGLVSVIDNDTVSTMADFKYYSSEINNISPTSAKTSDISSSAKIMSCPTGFASYWKAATNLPPTPNDSACDCMYNSLSCVVADDVDDDDYEDLFSYICGNIDCDGINANGAKGKYGAYSFCSSKDKLSFVLDLYYKAQDKNKSACDFSGSATLVTGTTPSSCKSVISAAGQSGLGSAVGVSGAKTSTSTTSKDKNTKTTKTSKTSTAKKADKTSEAEKGVDSSSSSSQVSSISSSSKGDAGVVRSSSVIGLFGLVAALLL</sequence>
<dbReference type="InterPro" id="IPR004886">
    <property type="entry name" value="Glucanosyltransferase"/>
</dbReference>
<evidence type="ECO:0000256" key="1">
    <source>
        <dbReference type="ARBA" id="ARBA00004609"/>
    </source>
</evidence>
<dbReference type="GO" id="GO:0005886">
    <property type="term" value="C:plasma membrane"/>
    <property type="evidence" value="ECO:0007669"/>
    <property type="project" value="UniProtKB-SubCell"/>
</dbReference>
<organism evidence="13 14">
    <name type="scientific">Pichia membranifaciens</name>
    <dbReference type="NCBI Taxonomy" id="4926"/>
    <lineage>
        <taxon>Eukaryota</taxon>
        <taxon>Fungi</taxon>
        <taxon>Dikarya</taxon>
        <taxon>Ascomycota</taxon>
        <taxon>Saccharomycotina</taxon>
        <taxon>Pichiomycetes</taxon>
        <taxon>Pichiales</taxon>
        <taxon>Pichiaceae</taxon>
        <taxon>Pichia</taxon>
    </lineage>
</organism>
<dbReference type="FunFam" id="3.20.20.80:FF:000038">
    <property type="entry name" value="1,3-beta-glucanosyltransferase"/>
    <property type="match status" value="1"/>
</dbReference>
<protein>
    <recommendedName>
        <fullName evidence="10">1,3-beta-glucanosyltransferase</fullName>
        <ecNumber evidence="10">2.4.1.-</ecNumber>
    </recommendedName>
</protein>
<dbReference type="PANTHER" id="PTHR31468:SF2">
    <property type="entry name" value="1,3-BETA-GLUCANOSYLTRANSFERASE GAS1"/>
    <property type="match status" value="1"/>
</dbReference>
<evidence type="ECO:0000256" key="5">
    <source>
        <dbReference type="ARBA" id="ARBA00022729"/>
    </source>
</evidence>
<evidence type="ECO:0000256" key="4">
    <source>
        <dbReference type="ARBA" id="ARBA00022622"/>
    </source>
</evidence>
<evidence type="ECO:0000256" key="7">
    <source>
        <dbReference type="ARBA" id="ARBA00023157"/>
    </source>
</evidence>
<comment type="function">
    <text evidence="10">Splits internally a 1,3-beta-glucan molecule and transfers the newly generated reducing end (the donor) to the non-reducing end of another 1,3-beta-glucan molecule (the acceptor) forming a 1,3-beta linkage, resulting in the elongation of 1,3-beta-glucan chains in the cell wall.</text>
</comment>
<comment type="similarity">
    <text evidence="2 10">Belongs to the glycosyl hydrolase 72 family.</text>
</comment>
<evidence type="ECO:0000256" key="8">
    <source>
        <dbReference type="ARBA" id="ARBA00023180"/>
    </source>
</evidence>
<dbReference type="GO" id="GO:0031505">
    <property type="term" value="P:fungal-type cell wall organization"/>
    <property type="evidence" value="ECO:0007669"/>
    <property type="project" value="UniProtKB-ARBA"/>
</dbReference>
<feature type="compositionally biased region" description="Basic and acidic residues" evidence="11">
    <location>
        <begin position="511"/>
        <end position="523"/>
    </location>
</feature>
<keyword evidence="10" id="KW-0808">Transferase</keyword>
<dbReference type="SUPFAM" id="SSF51445">
    <property type="entry name" value="(Trans)glycosidases"/>
    <property type="match status" value="1"/>
</dbReference>
<dbReference type="SMART" id="SM00768">
    <property type="entry name" value="X8"/>
    <property type="match status" value="1"/>
</dbReference>
<feature type="chain" id="PRO_5011810598" description="1,3-beta-glucanosyltransferase" evidence="10">
    <location>
        <begin position="23"/>
        <end position="563"/>
    </location>
</feature>
<keyword evidence="6 10" id="KW-0472">Membrane</keyword>
<dbReference type="Gene3D" id="3.20.20.80">
    <property type="entry name" value="Glycosidases"/>
    <property type="match status" value="1"/>
</dbReference>
<dbReference type="PANTHER" id="PTHR31468">
    <property type="entry name" value="1,3-BETA-GLUCANOSYLTRANSFERASE GAS1"/>
    <property type="match status" value="1"/>
</dbReference>
<comment type="subcellular location">
    <subcellularLocation>
        <location evidence="1 10">Cell membrane</location>
        <topology evidence="1 10">Lipid-anchor</topology>
        <topology evidence="1 10">GPI-anchor</topology>
    </subcellularLocation>
</comment>
<feature type="region of interest" description="Disordered" evidence="11">
    <location>
        <begin position="477"/>
        <end position="543"/>
    </location>
</feature>
<keyword evidence="7" id="KW-1015">Disulfide bond</keyword>
<gene>
    <name evidence="13" type="ORF">PMKS-002326</name>
</gene>